<accession>A0A1R3IGD6</accession>
<feature type="non-terminal residue" evidence="1">
    <location>
        <position position="1"/>
    </location>
</feature>
<dbReference type="Gramene" id="OMO81633">
    <property type="protein sequence ID" value="OMO81633"/>
    <property type="gene ID" value="CCACVL1_12337"/>
</dbReference>
<organism evidence="1 2">
    <name type="scientific">Corchorus capsularis</name>
    <name type="common">Jute</name>
    <dbReference type="NCBI Taxonomy" id="210143"/>
    <lineage>
        <taxon>Eukaryota</taxon>
        <taxon>Viridiplantae</taxon>
        <taxon>Streptophyta</taxon>
        <taxon>Embryophyta</taxon>
        <taxon>Tracheophyta</taxon>
        <taxon>Spermatophyta</taxon>
        <taxon>Magnoliopsida</taxon>
        <taxon>eudicotyledons</taxon>
        <taxon>Gunneridae</taxon>
        <taxon>Pentapetalae</taxon>
        <taxon>rosids</taxon>
        <taxon>malvids</taxon>
        <taxon>Malvales</taxon>
        <taxon>Malvaceae</taxon>
        <taxon>Grewioideae</taxon>
        <taxon>Apeibeae</taxon>
        <taxon>Corchorus</taxon>
    </lineage>
</organism>
<comment type="caution">
    <text evidence="1">The sequence shown here is derived from an EMBL/GenBank/DDBJ whole genome shotgun (WGS) entry which is preliminary data.</text>
</comment>
<dbReference type="EMBL" id="AWWV01010116">
    <property type="protein sequence ID" value="OMO81633.1"/>
    <property type="molecule type" value="Genomic_DNA"/>
</dbReference>
<sequence length="23" mass="2731">DKQDRDNKCTSYQVYHKACTRNG</sequence>
<proteinExistence type="predicted"/>
<evidence type="ECO:0000313" key="2">
    <source>
        <dbReference type="Proteomes" id="UP000188268"/>
    </source>
</evidence>
<dbReference type="Proteomes" id="UP000188268">
    <property type="component" value="Unassembled WGS sequence"/>
</dbReference>
<dbReference type="AlphaFoldDB" id="A0A1R3IGD6"/>
<gene>
    <name evidence="1" type="ORF">CCACVL1_12337</name>
</gene>
<name>A0A1R3IGD6_COCAP</name>
<protein>
    <submittedName>
        <fullName evidence="1">Uncharacterized protein</fullName>
    </submittedName>
</protein>
<reference evidence="1 2" key="1">
    <citation type="submission" date="2013-09" db="EMBL/GenBank/DDBJ databases">
        <title>Corchorus capsularis genome sequencing.</title>
        <authorList>
            <person name="Alam M."/>
            <person name="Haque M.S."/>
            <person name="Islam M.S."/>
            <person name="Emdad E.M."/>
            <person name="Islam M.M."/>
            <person name="Ahmed B."/>
            <person name="Halim A."/>
            <person name="Hossen Q.M.M."/>
            <person name="Hossain M.Z."/>
            <person name="Ahmed R."/>
            <person name="Khan M.M."/>
            <person name="Islam R."/>
            <person name="Rashid M.M."/>
            <person name="Khan S.A."/>
            <person name="Rahman M.S."/>
            <person name="Alam M."/>
        </authorList>
    </citation>
    <scope>NUCLEOTIDE SEQUENCE [LARGE SCALE GENOMIC DNA]</scope>
    <source>
        <strain evidence="2">cv. CVL-1</strain>
        <tissue evidence="1">Whole seedling</tissue>
    </source>
</reference>
<evidence type="ECO:0000313" key="1">
    <source>
        <dbReference type="EMBL" id="OMO81633.1"/>
    </source>
</evidence>
<keyword evidence="2" id="KW-1185">Reference proteome</keyword>